<reference evidence="3" key="1">
    <citation type="submission" date="2016-06" db="UniProtKB">
        <authorList>
            <consortium name="WormBaseParasite"/>
        </authorList>
    </citation>
    <scope>IDENTIFICATION</scope>
</reference>
<organism evidence="3">
    <name type="scientific">Gongylonema pulchrum</name>
    <dbReference type="NCBI Taxonomy" id="637853"/>
    <lineage>
        <taxon>Eukaryota</taxon>
        <taxon>Metazoa</taxon>
        <taxon>Ecdysozoa</taxon>
        <taxon>Nematoda</taxon>
        <taxon>Chromadorea</taxon>
        <taxon>Rhabditida</taxon>
        <taxon>Spirurina</taxon>
        <taxon>Spiruromorpha</taxon>
        <taxon>Spiruroidea</taxon>
        <taxon>Gongylonematidae</taxon>
        <taxon>Gongylonema</taxon>
    </lineage>
</organism>
<evidence type="ECO:0000313" key="3">
    <source>
        <dbReference type="WBParaSite" id="GPUH_0001904501-mRNA-1"/>
    </source>
</evidence>
<reference evidence="1 2" key="2">
    <citation type="submission" date="2018-11" db="EMBL/GenBank/DDBJ databases">
        <authorList>
            <consortium name="Pathogen Informatics"/>
        </authorList>
    </citation>
    <scope>NUCLEOTIDE SEQUENCE [LARGE SCALE GENOMIC DNA]</scope>
</reference>
<evidence type="ECO:0000313" key="1">
    <source>
        <dbReference type="EMBL" id="VDN32984.1"/>
    </source>
</evidence>
<dbReference type="WBParaSite" id="GPUH_0001904501-mRNA-1">
    <property type="protein sequence ID" value="GPUH_0001904501-mRNA-1"/>
    <property type="gene ID" value="GPUH_0001904501"/>
</dbReference>
<dbReference type="OrthoDB" id="5813504at2759"/>
<protein>
    <submittedName>
        <fullName evidence="1 3">Uncharacterized protein</fullName>
    </submittedName>
</protein>
<evidence type="ECO:0000313" key="2">
    <source>
        <dbReference type="Proteomes" id="UP000271098"/>
    </source>
</evidence>
<proteinExistence type="predicted"/>
<keyword evidence="2" id="KW-1185">Reference proteome</keyword>
<dbReference type="Proteomes" id="UP000271098">
    <property type="component" value="Unassembled WGS sequence"/>
</dbReference>
<accession>A0A183EDH9</accession>
<sequence length="50" mass="5924">MPYRGPEQYLVKMMPADDSDYLTLDIGRYKKWTRLEPSVRFAGINNPLLY</sequence>
<gene>
    <name evidence="1" type="ORF">GPUH_LOCUS19021</name>
</gene>
<dbReference type="EMBL" id="UYRT01087780">
    <property type="protein sequence ID" value="VDN32984.1"/>
    <property type="molecule type" value="Genomic_DNA"/>
</dbReference>
<dbReference type="AlphaFoldDB" id="A0A183EDH9"/>
<name>A0A183EDH9_9BILA</name>